<keyword evidence="2" id="KW-0812">Transmembrane</keyword>
<dbReference type="RefSeq" id="XP_018282306.1">
    <property type="nucleotide sequence ID" value="XM_018425081.1"/>
</dbReference>
<evidence type="ECO:0000256" key="2">
    <source>
        <dbReference type="SAM" id="Phobius"/>
    </source>
</evidence>
<feature type="region of interest" description="Disordered" evidence="1">
    <location>
        <begin position="63"/>
        <end position="85"/>
    </location>
</feature>
<keyword evidence="4" id="KW-1185">Reference proteome</keyword>
<dbReference type="GeneID" id="28985684"/>
<organism evidence="3 4">
    <name type="scientific">Cutaneotrichosporon oleaginosum</name>
    <dbReference type="NCBI Taxonomy" id="879819"/>
    <lineage>
        <taxon>Eukaryota</taxon>
        <taxon>Fungi</taxon>
        <taxon>Dikarya</taxon>
        <taxon>Basidiomycota</taxon>
        <taxon>Agaricomycotina</taxon>
        <taxon>Tremellomycetes</taxon>
        <taxon>Trichosporonales</taxon>
        <taxon>Trichosporonaceae</taxon>
        <taxon>Cutaneotrichosporon</taxon>
    </lineage>
</organism>
<sequence>MVAITRYRTRQTGHHAPERRIEKLTTTTKPQLITSAVAVATTKSATTPGTIVVSRAVTPIKSNSKTGATVSSKPAPGRTTLPTPRTSTIIKSTTLPDTFDTLANPTSSLPSGPTFPVLVDTATSPPPHRTDGFPWGQSRTRPGVIAGATVGSVLGAALIALGALWYARRMAWCFVREGSRAHTPIEHFETVELRSRPGSVIPHYPHSTEDLRESCRGDDGHGESSGQPHTYLNVPRHLHVSPSPPGTPESLAANTNGRLDPWAIRPRSAPPSPSAPPRSASNDDDAIKPFRLDSSDGADSVRPPSPHTPTIPGPTHGAARPQYATTTHRLGSRPVSLLDKAAEMGIESPGLTQSNASPKQYSVPGTPRQGSSAQATGHDDSWHW</sequence>
<accession>A0A0J0XXL1</accession>
<feature type="compositionally biased region" description="Pro residues" evidence="1">
    <location>
        <begin position="303"/>
        <end position="312"/>
    </location>
</feature>
<gene>
    <name evidence="3" type="ORF">CC85DRAFT_299011</name>
</gene>
<feature type="compositionally biased region" description="Polar residues" evidence="1">
    <location>
        <begin position="63"/>
        <end position="72"/>
    </location>
</feature>
<evidence type="ECO:0000256" key="1">
    <source>
        <dbReference type="SAM" id="MobiDB-lite"/>
    </source>
</evidence>
<name>A0A0J0XXL1_9TREE</name>
<evidence type="ECO:0000313" key="3">
    <source>
        <dbReference type="EMBL" id="KLT45815.1"/>
    </source>
</evidence>
<reference evidence="3 4" key="1">
    <citation type="submission" date="2015-03" db="EMBL/GenBank/DDBJ databases">
        <title>Genomics and transcriptomics of the oil-accumulating basidiomycete yeast T. oleaginosus allow insights into substrate utilization and the diverse evolutionary trajectories of mating systems in fungi.</title>
        <authorList>
            <consortium name="DOE Joint Genome Institute"/>
            <person name="Kourist R."/>
            <person name="Kracht O."/>
            <person name="Bracharz F."/>
            <person name="Lipzen A."/>
            <person name="Nolan M."/>
            <person name="Ohm R."/>
            <person name="Grigoriev I."/>
            <person name="Sun S."/>
            <person name="Heitman J."/>
            <person name="Bruck T."/>
            <person name="Nowrousian M."/>
        </authorList>
    </citation>
    <scope>NUCLEOTIDE SEQUENCE [LARGE SCALE GENOMIC DNA]</scope>
    <source>
        <strain evidence="3 4">IBC0246</strain>
    </source>
</reference>
<keyword evidence="2" id="KW-0472">Membrane</keyword>
<dbReference type="EMBL" id="KQ087179">
    <property type="protein sequence ID" value="KLT45815.1"/>
    <property type="molecule type" value="Genomic_DNA"/>
</dbReference>
<dbReference type="Proteomes" id="UP000053611">
    <property type="component" value="Unassembled WGS sequence"/>
</dbReference>
<feature type="compositionally biased region" description="Polar residues" evidence="1">
    <location>
        <begin position="350"/>
        <end position="360"/>
    </location>
</feature>
<keyword evidence="2" id="KW-1133">Transmembrane helix</keyword>
<proteinExistence type="predicted"/>
<evidence type="ECO:0000313" key="4">
    <source>
        <dbReference type="Proteomes" id="UP000053611"/>
    </source>
</evidence>
<dbReference type="AlphaFoldDB" id="A0A0J0XXL1"/>
<feature type="compositionally biased region" description="Basic and acidic residues" evidence="1">
    <location>
        <begin position="206"/>
        <end position="222"/>
    </location>
</feature>
<protein>
    <submittedName>
        <fullName evidence="3">Uncharacterized protein</fullName>
    </submittedName>
</protein>
<feature type="region of interest" description="Disordered" evidence="1">
    <location>
        <begin position="197"/>
        <end position="384"/>
    </location>
</feature>
<feature type="compositionally biased region" description="Basic and acidic residues" evidence="1">
    <location>
        <begin position="285"/>
        <end position="294"/>
    </location>
</feature>
<feature type="transmembrane region" description="Helical" evidence="2">
    <location>
        <begin position="144"/>
        <end position="167"/>
    </location>
</feature>